<dbReference type="Pfam" id="PF00884">
    <property type="entry name" value="Sulfatase"/>
    <property type="match status" value="1"/>
</dbReference>
<reference evidence="3 4" key="1">
    <citation type="submission" date="2024-02" db="EMBL/GenBank/DDBJ databases">
        <title>Genome sequence of Aquincola sp. MAHUQ-54.</title>
        <authorList>
            <person name="Huq M.A."/>
        </authorList>
    </citation>
    <scope>NUCLEOTIDE SEQUENCE [LARGE SCALE GENOMIC DNA]</scope>
    <source>
        <strain evidence="3 4">MAHUQ-54</strain>
    </source>
</reference>
<keyword evidence="1" id="KW-0812">Transmembrane</keyword>
<comment type="caution">
    <text evidence="3">The sequence shown here is derived from an EMBL/GenBank/DDBJ whole genome shotgun (WGS) entry which is preliminary data.</text>
</comment>
<organism evidence="3 4">
    <name type="scientific">Aquincola agrisoli</name>
    <dbReference type="NCBI Taxonomy" id="3119538"/>
    <lineage>
        <taxon>Bacteria</taxon>
        <taxon>Pseudomonadati</taxon>
        <taxon>Pseudomonadota</taxon>
        <taxon>Betaproteobacteria</taxon>
        <taxon>Burkholderiales</taxon>
        <taxon>Sphaerotilaceae</taxon>
        <taxon>Aquincola</taxon>
    </lineage>
</organism>
<dbReference type="RefSeq" id="WP_332289782.1">
    <property type="nucleotide sequence ID" value="NZ_JAZIBG010000028.1"/>
</dbReference>
<dbReference type="Gene3D" id="3.40.720.10">
    <property type="entry name" value="Alkaline Phosphatase, subunit A"/>
    <property type="match status" value="1"/>
</dbReference>
<keyword evidence="1" id="KW-0472">Membrane</keyword>
<dbReference type="EMBL" id="JAZIBG010000028">
    <property type="protein sequence ID" value="MEF7614738.1"/>
    <property type="molecule type" value="Genomic_DNA"/>
</dbReference>
<dbReference type="InterPro" id="IPR017850">
    <property type="entry name" value="Alkaline_phosphatase_core_sf"/>
</dbReference>
<proteinExistence type="predicted"/>
<dbReference type="InterPro" id="IPR000917">
    <property type="entry name" value="Sulfatase_N"/>
</dbReference>
<feature type="transmembrane region" description="Helical" evidence="1">
    <location>
        <begin position="109"/>
        <end position="132"/>
    </location>
</feature>
<evidence type="ECO:0000313" key="4">
    <source>
        <dbReference type="Proteomes" id="UP001336250"/>
    </source>
</evidence>
<keyword evidence="1" id="KW-1133">Transmembrane helix</keyword>
<dbReference type="AlphaFoldDB" id="A0AAW9QEC3"/>
<feature type="transmembrane region" description="Helical" evidence="1">
    <location>
        <begin position="12"/>
        <end position="32"/>
    </location>
</feature>
<accession>A0AAW9QEC3</accession>
<keyword evidence="3" id="KW-0378">Hydrolase</keyword>
<dbReference type="GO" id="GO:0016787">
    <property type="term" value="F:hydrolase activity"/>
    <property type="evidence" value="ECO:0007669"/>
    <property type="project" value="UniProtKB-KW"/>
</dbReference>
<dbReference type="Proteomes" id="UP001336250">
    <property type="component" value="Unassembled WGS sequence"/>
</dbReference>
<feature type="transmembrane region" description="Helical" evidence="1">
    <location>
        <begin position="138"/>
        <end position="159"/>
    </location>
</feature>
<feature type="transmembrane region" description="Helical" evidence="1">
    <location>
        <begin position="52"/>
        <end position="76"/>
    </location>
</feature>
<feature type="domain" description="Sulfatase N-terminal" evidence="2">
    <location>
        <begin position="222"/>
        <end position="464"/>
    </location>
</feature>
<gene>
    <name evidence="3" type="ORF">V4F39_12520</name>
</gene>
<evidence type="ECO:0000256" key="1">
    <source>
        <dbReference type="SAM" id="Phobius"/>
    </source>
</evidence>
<evidence type="ECO:0000313" key="3">
    <source>
        <dbReference type="EMBL" id="MEF7614738.1"/>
    </source>
</evidence>
<name>A0AAW9QEC3_9BURK</name>
<evidence type="ECO:0000259" key="2">
    <source>
        <dbReference type="Pfam" id="PF00884"/>
    </source>
</evidence>
<protein>
    <submittedName>
        <fullName evidence="3">Sulfatase-like hydrolase/transferase</fullName>
    </submittedName>
</protein>
<sequence>MSAPFAARMSSRTWFGVRFLCIVVALNAPSWLTAWIFQAPLAEERPLFNLDLLAAAALACVSTLAGGAALVLAWAADFIRLAAKNYHFMSALDFVDAARFVDMLNLQTFLSASVLGLALGFVTCVWLVLWLTRSSVRLVWPLMSLAALVAVFDVSNGSFHIFGLDKDSRVVNMNFAGSPGWNVWRSERQSLLAAGPLVPMRQPKAFQALQGWQATHPGRTSMLVLVESMGLPRDPALQVWLKERLATPRVTARWDIQMTDEEFVGATTSGELRTLCGLQGHYSRLDDTMASGCLPRRLASRGVTSIGIHGFGLRMFDRAEWWPKIGLTPWHWPAGGAPMQMNCNRAFPGVCDSALLEQAMKQAQTPGRFIYALTLDTHLPLDLRQTAPLPAALRSVCAASATPEQACQLVNKLGDLLALLESTLAASETTPFLVVVGDHMPPFGEVTNREAFIAHRVPMFVMTPR</sequence>
<keyword evidence="4" id="KW-1185">Reference proteome</keyword>